<dbReference type="Gene3D" id="3.30.200.20">
    <property type="entry name" value="Phosphorylase Kinase, domain 1"/>
    <property type="match status" value="1"/>
</dbReference>
<evidence type="ECO:0000256" key="5">
    <source>
        <dbReference type="ARBA" id="ARBA00022824"/>
    </source>
</evidence>
<reference evidence="18 19" key="1">
    <citation type="submission" date="2016-05" db="EMBL/GenBank/DDBJ databases">
        <title>Nuclear genome of Blastocystis sp. subtype 1 NandII.</title>
        <authorList>
            <person name="Gentekaki E."/>
            <person name="Curtis B."/>
            <person name="Stairs C."/>
            <person name="Eme L."/>
            <person name="Herman E."/>
            <person name="Klimes V."/>
            <person name="Arias M.C."/>
            <person name="Elias M."/>
            <person name="Hilliou F."/>
            <person name="Klute M."/>
            <person name="Malik S.-B."/>
            <person name="Pightling A."/>
            <person name="Rachubinski R."/>
            <person name="Salas D."/>
            <person name="Schlacht A."/>
            <person name="Suga H."/>
            <person name="Archibald J."/>
            <person name="Ball S.G."/>
            <person name="Clark G."/>
            <person name="Dacks J."/>
            <person name="Van Der Giezen M."/>
            <person name="Tsaousis A."/>
            <person name="Roger A."/>
        </authorList>
    </citation>
    <scope>NUCLEOTIDE SEQUENCE [LARGE SCALE GENOMIC DNA]</scope>
    <source>
        <strain evidence="19">ATCC 50177 / NandII</strain>
    </source>
</reference>
<evidence type="ECO:0000256" key="3">
    <source>
        <dbReference type="ARBA" id="ARBA00022741"/>
    </source>
</evidence>
<keyword evidence="7" id="KW-0810">Translation regulation</keyword>
<dbReference type="AlphaFoldDB" id="A0A196SCW5"/>
<keyword evidence="9" id="KW-0325">Glycoprotein</keyword>
<feature type="region of interest" description="Disordered" evidence="15">
    <location>
        <begin position="764"/>
        <end position="794"/>
    </location>
</feature>
<dbReference type="SMART" id="SM00564">
    <property type="entry name" value="PQQ"/>
    <property type="match status" value="2"/>
</dbReference>
<sequence length="1184" mass="132078">MRRRTIATASVVLFCLLLAFVLGEDNNTLETTDYESEEEELLLEQEDLVMEEIEYEYETVIGEEKQRNIVEYHKHPGVYVIDLEGILYALDSDSGEILWIRKVSDKLMKVVEQPLPPMNYRDKENVSSLQYAYTKPFSGMLVSLDGYILIPRMDGKFSVFQDSIDSIINKDTVTVNIPGNKEDTSLLFMGGKKSTFISLNDVSGKLSSFGSEIPDPSVELSHSLSELRVVRVQKNVNCYSNRGIEFWNLTTNTLSLQFSNEMMRHLTEVRDIPDLVYTDDYSIRALDENGATLWTKRFPHMLMQTYYASNRSFIMIRNVHSVTTGDHSLTEGLNLLTMGAQPAENHVLLALLFSPTSHPSIPLLESKPQEDLAGRRFIPLEEVGESNGTAWPLVPHNDTDFPYGRWDPPFSHDTRSVHHLTLVQELVVLLATIASGLLLVMAYKWAEHWYGGDDKPAEAVQVGFAKSHAPLPVEVSFPLSLHPPTIPEEAEESPTSPSPVPCVEDLSMESTPSLPVPSSDYLHSRTPELSSAHGMHSTQSTLESSVMGATHDTSLMGATHDTSLMGATHDASLMGVTHNTTMMNGTDTEEGQSRGAASADLMHLNHISLLGVDLPLCTGRYRQDFKEEFILGKGGFGAVFLSRKSLERVDYAVKKVVLTTGASVSELSLRVLREVRIFARLDHVNIVRFFNAWLEFVPNEKLDKELDNDPASEASFVTQGSSQDLSPLTTNLTQPLATQDVTQLTTQDLTQLTTQDLTQLTTQEPTLASQSGPSSQLSQSSQSSGASASSDSLFDELDTTSMDWKKEMNRSGDCPFVFADNSLSQFDQAVSSRVFHPSQTTQTTQTNQVTQTTQTNQVTQTLLQSITTQISTSSRFARASLRYAPTSSRSLLRHNALVLYIQMAYCGKRTLNTYLQDPKRVVNEDEILNVCVQLCKALAYMHSKQVIHRDVKPANIFYTEDGDVRLGDFGLSRDLSEADDPAIDSANSSSSHLRSSGSRTDATTTHIGTQIYSSPEQLTSRGHYDYKSDIYAAGVVLYEMSFPPFKTAFEKCEVLNRPRRGALPETHEGISHALYDLIKRMMALDPTKRPTASEAVAEAMMIQEKKRKLIIQLNQEEPYSSQQLSISSQLQALELSKYIRLIMYDAKNYQIVVTLSVMEEKELNRDIEAIQGFKGVVWVHLISM</sequence>
<keyword evidence="18" id="KW-0396">Initiation factor</keyword>
<feature type="signal peptide" evidence="16">
    <location>
        <begin position="1"/>
        <end position="23"/>
    </location>
</feature>
<evidence type="ECO:0000256" key="11">
    <source>
        <dbReference type="ARBA" id="ARBA00023230"/>
    </source>
</evidence>
<evidence type="ECO:0000256" key="7">
    <source>
        <dbReference type="ARBA" id="ARBA00022845"/>
    </source>
</evidence>
<keyword evidence="5" id="KW-0256">Endoplasmic reticulum</keyword>
<dbReference type="SUPFAM" id="SSF50998">
    <property type="entry name" value="Quinoprotein alcohol dehydrogenase-like"/>
    <property type="match status" value="1"/>
</dbReference>
<dbReference type="InterPro" id="IPR011009">
    <property type="entry name" value="Kinase-like_dom_sf"/>
</dbReference>
<dbReference type="GO" id="GO:0003743">
    <property type="term" value="F:translation initiation factor activity"/>
    <property type="evidence" value="ECO:0007669"/>
    <property type="project" value="UniProtKB-KW"/>
</dbReference>
<dbReference type="PANTHER" id="PTHR11042">
    <property type="entry name" value="EUKARYOTIC TRANSLATION INITIATION FACTOR 2-ALPHA KINASE EIF2-ALPHA KINASE -RELATED"/>
    <property type="match status" value="1"/>
</dbReference>
<keyword evidence="6 14" id="KW-0067">ATP-binding</keyword>
<keyword evidence="10" id="KW-0652">Protein synthesis inhibitor</keyword>
<dbReference type="Gene3D" id="1.10.510.10">
    <property type="entry name" value="Transferase(Phosphotransferase) domain 1"/>
    <property type="match status" value="1"/>
</dbReference>
<dbReference type="InterPro" id="IPR000719">
    <property type="entry name" value="Prot_kinase_dom"/>
</dbReference>
<dbReference type="InterPro" id="IPR011047">
    <property type="entry name" value="Quinoprotein_ADH-like_sf"/>
</dbReference>
<protein>
    <recommendedName>
        <fullName evidence="13">PRKR-like endoplasmic reticulum kinase</fullName>
    </recommendedName>
</protein>
<keyword evidence="4 18" id="KW-0418">Kinase</keyword>
<evidence type="ECO:0000256" key="12">
    <source>
        <dbReference type="ARBA" id="ARBA00037982"/>
    </source>
</evidence>
<dbReference type="PROSITE" id="PS00108">
    <property type="entry name" value="PROTEIN_KINASE_ST"/>
    <property type="match status" value="1"/>
</dbReference>
<feature type="compositionally biased region" description="Low complexity" evidence="15">
    <location>
        <begin position="764"/>
        <end position="792"/>
    </location>
</feature>
<keyword evidence="8" id="KW-0346">Stress response</keyword>
<evidence type="ECO:0000256" key="8">
    <source>
        <dbReference type="ARBA" id="ARBA00023016"/>
    </source>
</evidence>
<dbReference type="Pfam" id="PF00069">
    <property type="entry name" value="Pkinase"/>
    <property type="match status" value="1"/>
</dbReference>
<dbReference type="InterPro" id="IPR017441">
    <property type="entry name" value="Protein_kinase_ATP_BS"/>
</dbReference>
<dbReference type="GO" id="GO:0006986">
    <property type="term" value="P:response to unfolded protein"/>
    <property type="evidence" value="ECO:0007669"/>
    <property type="project" value="UniProtKB-KW"/>
</dbReference>
<comment type="similarity">
    <text evidence="12">Belongs to the protein kinase superfamily. Ser/Thr protein kinase family. GCN2 subfamily.</text>
</comment>
<comment type="caution">
    <text evidence="18">The sequence shown here is derived from an EMBL/GenBank/DDBJ whole genome shotgun (WGS) entry which is preliminary data.</text>
</comment>
<dbReference type="InterPro" id="IPR018391">
    <property type="entry name" value="PQQ_b-propeller_rpt"/>
</dbReference>
<evidence type="ECO:0000313" key="18">
    <source>
        <dbReference type="EMBL" id="OAO13972.1"/>
    </source>
</evidence>
<dbReference type="PROSITE" id="PS50011">
    <property type="entry name" value="PROTEIN_KINASE_DOM"/>
    <property type="match status" value="1"/>
</dbReference>
<dbReference type="InterPro" id="IPR050339">
    <property type="entry name" value="CC_SR_Kinase"/>
</dbReference>
<evidence type="ECO:0000256" key="14">
    <source>
        <dbReference type="PROSITE-ProRule" id="PRU10141"/>
    </source>
</evidence>
<keyword evidence="19" id="KW-1185">Reference proteome</keyword>
<dbReference type="OrthoDB" id="341578at2759"/>
<evidence type="ECO:0000256" key="16">
    <source>
        <dbReference type="SAM" id="SignalP"/>
    </source>
</evidence>
<feature type="compositionally biased region" description="Polar residues" evidence="15">
    <location>
        <begin position="999"/>
        <end position="1013"/>
    </location>
</feature>
<feature type="region of interest" description="Disordered" evidence="15">
    <location>
        <begin position="980"/>
        <end position="1013"/>
    </location>
</feature>
<keyword evidence="16" id="KW-0732">Signal</keyword>
<keyword evidence="11" id="KW-0834">Unfolded protein response</keyword>
<keyword evidence="3 14" id="KW-0547">Nucleotide-binding</keyword>
<dbReference type="GO" id="GO:0005634">
    <property type="term" value="C:nucleus"/>
    <property type="evidence" value="ECO:0007669"/>
    <property type="project" value="TreeGrafter"/>
</dbReference>
<dbReference type="Proteomes" id="UP000078348">
    <property type="component" value="Unassembled WGS sequence"/>
</dbReference>
<keyword evidence="2" id="KW-0808">Transferase</keyword>
<dbReference type="SUPFAM" id="SSF56112">
    <property type="entry name" value="Protein kinase-like (PK-like)"/>
    <property type="match status" value="1"/>
</dbReference>
<feature type="domain" description="Protein kinase" evidence="17">
    <location>
        <begin position="625"/>
        <end position="1101"/>
    </location>
</feature>
<evidence type="ECO:0000259" key="17">
    <source>
        <dbReference type="PROSITE" id="PS50011"/>
    </source>
</evidence>
<evidence type="ECO:0000256" key="4">
    <source>
        <dbReference type="ARBA" id="ARBA00022777"/>
    </source>
</evidence>
<evidence type="ECO:0000313" key="19">
    <source>
        <dbReference type="Proteomes" id="UP000078348"/>
    </source>
</evidence>
<dbReference type="SMART" id="SM00220">
    <property type="entry name" value="S_TKc"/>
    <property type="match status" value="1"/>
</dbReference>
<feature type="compositionally biased region" description="Low complexity" evidence="15">
    <location>
        <begin position="985"/>
        <end position="998"/>
    </location>
</feature>
<dbReference type="STRING" id="478820.A0A196SCW5"/>
<gene>
    <name evidence="18" type="ORF">AV274_4318</name>
</gene>
<dbReference type="GO" id="GO:0017148">
    <property type="term" value="P:negative regulation of translation"/>
    <property type="evidence" value="ECO:0007669"/>
    <property type="project" value="UniProtKB-KW"/>
</dbReference>
<evidence type="ECO:0000256" key="15">
    <source>
        <dbReference type="SAM" id="MobiDB-lite"/>
    </source>
</evidence>
<dbReference type="GO" id="GO:0005789">
    <property type="term" value="C:endoplasmic reticulum membrane"/>
    <property type="evidence" value="ECO:0007669"/>
    <property type="project" value="UniProtKB-SubCell"/>
</dbReference>
<dbReference type="EMBL" id="LXWW01000305">
    <property type="protein sequence ID" value="OAO13972.1"/>
    <property type="molecule type" value="Genomic_DNA"/>
</dbReference>
<dbReference type="InterPro" id="IPR008271">
    <property type="entry name" value="Ser/Thr_kinase_AS"/>
</dbReference>
<proteinExistence type="inferred from homology"/>
<evidence type="ECO:0000256" key="1">
    <source>
        <dbReference type="ARBA" id="ARBA00004389"/>
    </source>
</evidence>
<evidence type="ECO:0000256" key="2">
    <source>
        <dbReference type="ARBA" id="ARBA00022679"/>
    </source>
</evidence>
<evidence type="ECO:0000256" key="13">
    <source>
        <dbReference type="ARBA" id="ARBA00041500"/>
    </source>
</evidence>
<accession>A0A196SCW5</accession>
<evidence type="ECO:0000256" key="9">
    <source>
        <dbReference type="ARBA" id="ARBA00023180"/>
    </source>
</evidence>
<organism evidence="18 19">
    <name type="scientific">Blastocystis sp. subtype 1 (strain ATCC 50177 / NandII)</name>
    <dbReference type="NCBI Taxonomy" id="478820"/>
    <lineage>
        <taxon>Eukaryota</taxon>
        <taxon>Sar</taxon>
        <taxon>Stramenopiles</taxon>
        <taxon>Bigyra</taxon>
        <taxon>Opalozoa</taxon>
        <taxon>Opalinata</taxon>
        <taxon>Blastocystidae</taxon>
        <taxon>Blastocystis</taxon>
    </lineage>
</organism>
<keyword evidence="18" id="KW-0648">Protein biosynthesis</keyword>
<dbReference type="PROSITE" id="PS00107">
    <property type="entry name" value="PROTEIN_KINASE_ATP"/>
    <property type="match status" value="1"/>
</dbReference>
<dbReference type="GO" id="GO:0004672">
    <property type="term" value="F:protein kinase activity"/>
    <property type="evidence" value="ECO:0007669"/>
    <property type="project" value="InterPro"/>
</dbReference>
<feature type="binding site" evidence="14">
    <location>
        <position position="655"/>
    </location>
    <ligand>
        <name>ATP</name>
        <dbReference type="ChEBI" id="CHEBI:30616"/>
    </ligand>
</feature>
<evidence type="ECO:0000256" key="10">
    <source>
        <dbReference type="ARBA" id="ARBA00023193"/>
    </source>
</evidence>
<comment type="subcellular location">
    <subcellularLocation>
        <location evidence="1">Endoplasmic reticulum membrane</location>
        <topology evidence="1">Single-pass membrane protein</topology>
    </subcellularLocation>
</comment>
<dbReference type="GO" id="GO:0005524">
    <property type="term" value="F:ATP binding"/>
    <property type="evidence" value="ECO:0007669"/>
    <property type="project" value="UniProtKB-UniRule"/>
</dbReference>
<feature type="chain" id="PRO_5008274542" description="PRKR-like endoplasmic reticulum kinase" evidence="16">
    <location>
        <begin position="24"/>
        <end position="1184"/>
    </location>
</feature>
<feature type="region of interest" description="Disordered" evidence="15">
    <location>
        <begin position="480"/>
        <end position="545"/>
    </location>
</feature>
<evidence type="ECO:0000256" key="6">
    <source>
        <dbReference type="ARBA" id="ARBA00022840"/>
    </source>
</evidence>
<name>A0A196SCW5_BLAHN</name>